<name>A0A4D4M9D3_STRAX</name>
<sequence length="143" mass="13594">MRSGVQNFSNSVAGAVSSGVPLALGDALGVSDGEAGGVVVSALVEGDVDGAPGTAGVASLEGEADGDGPSGETLVGAVTGVGAESAHADVEMKVAAIAVAAARLCLSLKISPLIGCSRAVVSGPVCCDLGPYPHPSSNVKAIP</sequence>
<gene>
    <name evidence="1" type="ORF">SAV14893_079230</name>
    <name evidence="2" type="ORF">SAV31267_005770</name>
</gene>
<dbReference type="RefSeq" id="WP_048894451.1">
    <property type="nucleotide sequence ID" value="NZ_BAABTN010000024.1"/>
</dbReference>
<dbReference type="EMBL" id="BJHX01000001">
    <property type="protein sequence ID" value="GDY68530.1"/>
    <property type="molecule type" value="Genomic_DNA"/>
</dbReference>
<accession>A0A4D4M9D3</accession>
<reference evidence="1 4" key="2">
    <citation type="submission" date="2019-04" db="EMBL/GenBank/DDBJ databases">
        <title>Draft genome sequences of Streptomyces avermitilis NBRC 14893.</title>
        <authorList>
            <person name="Komaki H."/>
            <person name="Tamura T."/>
            <person name="Hosoyama A."/>
        </authorList>
    </citation>
    <scope>NUCLEOTIDE SEQUENCE [LARGE SCALE GENOMIC DNA]</scope>
    <source>
        <strain evidence="1 4">NBRC 14893</strain>
    </source>
</reference>
<proteinExistence type="predicted"/>
<comment type="caution">
    <text evidence="1">The sequence shown here is derived from an EMBL/GenBank/DDBJ whole genome shotgun (WGS) entry which is preliminary data.</text>
</comment>
<dbReference type="Proteomes" id="UP000299211">
    <property type="component" value="Unassembled WGS sequence"/>
</dbReference>
<evidence type="ECO:0000313" key="4">
    <source>
        <dbReference type="Proteomes" id="UP000302139"/>
    </source>
</evidence>
<dbReference type="AlphaFoldDB" id="A0A4D4M9D3"/>
<dbReference type="EMBL" id="BJHY01000001">
    <property type="protein sequence ID" value="GDY71092.1"/>
    <property type="molecule type" value="Genomic_DNA"/>
</dbReference>
<evidence type="ECO:0000313" key="3">
    <source>
        <dbReference type="Proteomes" id="UP000299211"/>
    </source>
</evidence>
<dbReference type="Proteomes" id="UP000302139">
    <property type="component" value="Unassembled WGS sequence"/>
</dbReference>
<organism evidence="1 4">
    <name type="scientific">Streptomyces avermitilis</name>
    <dbReference type="NCBI Taxonomy" id="33903"/>
    <lineage>
        <taxon>Bacteria</taxon>
        <taxon>Bacillati</taxon>
        <taxon>Actinomycetota</taxon>
        <taxon>Actinomycetes</taxon>
        <taxon>Kitasatosporales</taxon>
        <taxon>Streptomycetaceae</taxon>
        <taxon>Streptomyces</taxon>
    </lineage>
</organism>
<protein>
    <submittedName>
        <fullName evidence="1">Uncharacterized protein</fullName>
    </submittedName>
</protein>
<reference evidence="2 3" key="1">
    <citation type="submission" date="2019-04" db="EMBL/GenBank/DDBJ databases">
        <title>Draft genome sequences of Streptomyces avermitilis ATCC 31267.</title>
        <authorList>
            <person name="Komaki H."/>
            <person name="Tamura T."/>
            <person name="Hosoyama A."/>
        </authorList>
    </citation>
    <scope>NUCLEOTIDE SEQUENCE [LARGE SCALE GENOMIC DNA]</scope>
    <source>
        <strain evidence="2 3">ATCC 31267</strain>
    </source>
</reference>
<evidence type="ECO:0000313" key="1">
    <source>
        <dbReference type="EMBL" id="GDY68530.1"/>
    </source>
</evidence>
<evidence type="ECO:0000313" key="2">
    <source>
        <dbReference type="EMBL" id="GDY71092.1"/>
    </source>
</evidence>